<dbReference type="EMBL" id="CP028913">
    <property type="protein sequence ID" value="AWB96949.1"/>
    <property type="molecule type" value="Genomic_DNA"/>
</dbReference>
<keyword evidence="1 7" id="KW-0808">Transferase</keyword>
<name>A0A2S0X005_9MICO</name>
<feature type="compositionally biased region" description="Polar residues" evidence="5">
    <location>
        <begin position="227"/>
        <end position="236"/>
    </location>
</feature>
<evidence type="ECO:0000259" key="6">
    <source>
        <dbReference type="Pfam" id="PF17836"/>
    </source>
</evidence>
<dbReference type="Gene3D" id="2.160.10.10">
    <property type="entry name" value="Hexapeptide repeat proteins"/>
    <property type="match status" value="1"/>
</dbReference>
<feature type="site" description="Increases basicity of active site His" evidence="3">
    <location>
        <position position="146"/>
    </location>
</feature>
<dbReference type="InterPro" id="IPR011004">
    <property type="entry name" value="Trimer_LpxA-like_sf"/>
</dbReference>
<sequence>MLHVVVVGAGGFGREVLDVLEALNEGSPAARYVVDGVIDDSPSELNLSRLADRGYRYLGSLDEYLARGGAARYVIGIGAPQIRARVVMKIGDRLSPIDPIVHPKANFGSRVTLGAGSVVCAGVSMTTNISSGDHVHVNPNVSVGHDSMLGDYVSLNPGCAISGDVVIGDRVLVGTTAAILQGLTIGADAVVGAVACVTRDVAVGQTVIGVPARPQQPAAAPVPEPQSTSQTPDRRR</sequence>
<gene>
    <name evidence="7" type="ORF">DCE93_11235</name>
</gene>
<dbReference type="InterPro" id="IPR020019">
    <property type="entry name" value="AcTrfase_PglD-like"/>
</dbReference>
<feature type="binding site" evidence="4">
    <location>
        <position position="78"/>
    </location>
    <ligand>
        <name>substrate</name>
    </ligand>
</feature>
<accession>A0A2S0X005</accession>
<dbReference type="Gene3D" id="3.40.50.20">
    <property type="match status" value="1"/>
</dbReference>
<evidence type="ECO:0000256" key="2">
    <source>
        <dbReference type="ARBA" id="ARBA00022737"/>
    </source>
</evidence>
<dbReference type="GO" id="GO:0016740">
    <property type="term" value="F:transferase activity"/>
    <property type="evidence" value="ECO:0007669"/>
    <property type="project" value="UniProtKB-KW"/>
</dbReference>
<feature type="region of interest" description="Disordered" evidence="5">
    <location>
        <begin position="213"/>
        <end position="236"/>
    </location>
</feature>
<dbReference type="InterPro" id="IPR018357">
    <property type="entry name" value="Hexapep_transf_CS"/>
</dbReference>
<dbReference type="Pfam" id="PF17836">
    <property type="entry name" value="PglD_N"/>
    <property type="match status" value="1"/>
</dbReference>
<dbReference type="PANTHER" id="PTHR43300:SF7">
    <property type="entry name" value="UDP-N-ACETYLBACILLOSAMINE N-ACETYLTRANSFERASE"/>
    <property type="match status" value="1"/>
</dbReference>
<feature type="active site" description="Proton acceptor" evidence="3">
    <location>
        <position position="145"/>
    </location>
</feature>
<dbReference type="OrthoDB" id="708224at2"/>
<keyword evidence="8" id="KW-1185">Reference proteome</keyword>
<organism evidence="7 8">
    <name type="scientific">Agromyces badenianii</name>
    <dbReference type="NCBI Taxonomy" id="2080742"/>
    <lineage>
        <taxon>Bacteria</taxon>
        <taxon>Bacillati</taxon>
        <taxon>Actinomycetota</taxon>
        <taxon>Actinomycetes</taxon>
        <taxon>Micrococcales</taxon>
        <taxon>Microbacteriaceae</taxon>
        <taxon>Agromyces</taxon>
    </lineage>
</organism>
<feature type="domain" description="PglD N-terminal" evidence="6">
    <location>
        <begin position="4"/>
        <end position="90"/>
    </location>
</feature>
<evidence type="ECO:0000313" key="8">
    <source>
        <dbReference type="Proteomes" id="UP000244729"/>
    </source>
</evidence>
<dbReference type="NCBIfam" id="TIGR03570">
    <property type="entry name" value="NeuD_NnaD"/>
    <property type="match status" value="1"/>
</dbReference>
<dbReference type="PROSITE" id="PS00101">
    <property type="entry name" value="HEXAPEP_TRANSFERASES"/>
    <property type="match status" value="1"/>
</dbReference>
<dbReference type="RefSeq" id="WP_108596742.1">
    <property type="nucleotide sequence ID" value="NZ_CP028913.1"/>
</dbReference>
<dbReference type="SUPFAM" id="SSF51161">
    <property type="entry name" value="Trimeric LpxA-like enzymes"/>
    <property type="match status" value="1"/>
</dbReference>
<dbReference type="PANTHER" id="PTHR43300">
    <property type="entry name" value="ACETYLTRANSFERASE"/>
    <property type="match status" value="1"/>
</dbReference>
<dbReference type="AlphaFoldDB" id="A0A2S0X005"/>
<dbReference type="InterPro" id="IPR041561">
    <property type="entry name" value="PglD_N"/>
</dbReference>
<evidence type="ECO:0000313" key="7">
    <source>
        <dbReference type="EMBL" id="AWB96949.1"/>
    </source>
</evidence>
<dbReference type="InterPro" id="IPR050179">
    <property type="entry name" value="Trans_hexapeptide_repeat"/>
</dbReference>
<keyword evidence="2" id="KW-0677">Repeat</keyword>
<protein>
    <submittedName>
        <fullName evidence="7">Acetyltransferase</fullName>
    </submittedName>
</protein>
<dbReference type="CDD" id="cd03360">
    <property type="entry name" value="LbH_AT_putative"/>
    <property type="match status" value="1"/>
</dbReference>
<reference evidence="7 8" key="1">
    <citation type="submission" date="2018-04" db="EMBL/GenBank/DDBJ databases">
        <authorList>
            <person name="Li J."/>
        </authorList>
    </citation>
    <scope>NUCLEOTIDE SEQUENCE [LARGE SCALE GENOMIC DNA]</scope>
    <source>
        <strain evidence="8">30A</strain>
    </source>
</reference>
<dbReference type="Proteomes" id="UP000244729">
    <property type="component" value="Chromosome"/>
</dbReference>
<evidence type="ECO:0000256" key="5">
    <source>
        <dbReference type="SAM" id="MobiDB-lite"/>
    </source>
</evidence>
<proteinExistence type="predicted"/>
<evidence type="ECO:0000256" key="3">
    <source>
        <dbReference type="PIRSR" id="PIRSR620019-1"/>
    </source>
</evidence>
<evidence type="ECO:0000256" key="1">
    <source>
        <dbReference type="ARBA" id="ARBA00022679"/>
    </source>
</evidence>
<dbReference type="KEGG" id="agm:DCE93_11235"/>
<evidence type="ECO:0000256" key="4">
    <source>
        <dbReference type="PIRSR" id="PIRSR620019-2"/>
    </source>
</evidence>